<protein>
    <submittedName>
        <fullName evidence="4">Porin family protein</fullName>
    </submittedName>
</protein>
<evidence type="ECO:0000256" key="1">
    <source>
        <dbReference type="ARBA" id="ARBA00022729"/>
    </source>
</evidence>
<dbReference type="SUPFAM" id="SSF56925">
    <property type="entry name" value="OMPA-like"/>
    <property type="match status" value="1"/>
</dbReference>
<evidence type="ECO:0000313" key="4">
    <source>
        <dbReference type="EMBL" id="TFI57386.1"/>
    </source>
</evidence>
<reference evidence="4 5" key="1">
    <citation type="submission" date="2019-03" db="EMBL/GenBank/DDBJ databases">
        <title>Genome sequence of Sphingomonas sp. 17J27-24.</title>
        <authorList>
            <person name="Kim M."/>
            <person name="Maeng S."/>
            <person name="Sathiyaraj S."/>
        </authorList>
    </citation>
    <scope>NUCLEOTIDE SEQUENCE [LARGE SCALE GENOMIC DNA]</scope>
    <source>
        <strain evidence="4 5">17J27-24</strain>
    </source>
</reference>
<evidence type="ECO:0000256" key="2">
    <source>
        <dbReference type="SAM" id="MobiDB-lite"/>
    </source>
</evidence>
<feature type="domain" description="Outer membrane protein beta-barrel" evidence="3">
    <location>
        <begin position="65"/>
        <end position="258"/>
    </location>
</feature>
<evidence type="ECO:0000259" key="3">
    <source>
        <dbReference type="Pfam" id="PF13505"/>
    </source>
</evidence>
<dbReference type="Gene3D" id="2.40.160.20">
    <property type="match status" value="1"/>
</dbReference>
<organism evidence="4 5">
    <name type="scientific">Sphingomonas parva</name>
    <dbReference type="NCBI Taxonomy" id="2555898"/>
    <lineage>
        <taxon>Bacteria</taxon>
        <taxon>Pseudomonadati</taxon>
        <taxon>Pseudomonadota</taxon>
        <taxon>Alphaproteobacteria</taxon>
        <taxon>Sphingomonadales</taxon>
        <taxon>Sphingomonadaceae</taxon>
        <taxon>Sphingomonas</taxon>
    </lineage>
</organism>
<dbReference type="OrthoDB" id="8222426at2"/>
<dbReference type="Proteomes" id="UP000298213">
    <property type="component" value="Unassembled WGS sequence"/>
</dbReference>
<dbReference type="Pfam" id="PF13505">
    <property type="entry name" value="OMP_b-brl"/>
    <property type="match status" value="1"/>
</dbReference>
<proteinExistence type="predicted"/>
<name>A0A4Y8ZSH4_9SPHN</name>
<gene>
    <name evidence="4" type="ORF">E2493_15490</name>
</gene>
<dbReference type="InterPro" id="IPR011250">
    <property type="entry name" value="OMP/PagP_B-barrel"/>
</dbReference>
<dbReference type="InterPro" id="IPR027385">
    <property type="entry name" value="Beta-barrel_OMP"/>
</dbReference>
<accession>A0A4Y8ZSH4</accession>
<evidence type="ECO:0000313" key="5">
    <source>
        <dbReference type="Proteomes" id="UP000298213"/>
    </source>
</evidence>
<keyword evidence="5" id="KW-1185">Reference proteome</keyword>
<dbReference type="AlphaFoldDB" id="A0A4Y8ZSH4"/>
<comment type="caution">
    <text evidence="4">The sequence shown here is derived from an EMBL/GenBank/DDBJ whole genome shotgun (WGS) entry which is preliminary data.</text>
</comment>
<sequence>MAALPSRSSACARRRLQQHPVNDSDSLPPLPALRGIVANRDRRGPPRRPIRKKGSIMKFHLAITGAASLLAVAPAAAADFSGLRAEVTAGRASDAVKADLNNGASPFSRKQDDVSFGVEAGYDLDLGSAVVGGYAGVDFPNVDSCDAAFGSDEFCYTAKRNYNLGARAGFKVGGPILVYGKAGYSSGRFKAVYENVTDPTRDFDGTDNQRGLHFGAGAEVAIASFYAKAEYLRTNYDEGDLGHDVARNQIKVGAGIRF</sequence>
<feature type="region of interest" description="Disordered" evidence="2">
    <location>
        <begin position="1"/>
        <end position="31"/>
    </location>
</feature>
<dbReference type="EMBL" id="SPDV01000032">
    <property type="protein sequence ID" value="TFI57386.1"/>
    <property type="molecule type" value="Genomic_DNA"/>
</dbReference>
<keyword evidence="1" id="KW-0732">Signal</keyword>